<dbReference type="PANTHER" id="PTHR40980">
    <property type="entry name" value="PLUG DOMAIN-CONTAINING PROTEIN"/>
    <property type="match status" value="1"/>
</dbReference>
<dbReference type="Gene3D" id="2.170.130.10">
    <property type="entry name" value="TonB-dependent receptor, plug domain"/>
    <property type="match status" value="1"/>
</dbReference>
<comment type="subcellular location">
    <subcellularLocation>
        <location evidence="1 8">Cell outer membrane</location>
        <topology evidence="1 8">Multi-pass membrane protein</topology>
    </subcellularLocation>
</comment>
<dbReference type="Gene3D" id="2.40.170.20">
    <property type="entry name" value="TonB-dependent receptor, beta-barrel domain"/>
    <property type="match status" value="1"/>
</dbReference>
<keyword evidence="2 8" id="KW-0813">Transport</keyword>
<proteinExistence type="inferred from homology"/>
<keyword evidence="5 9" id="KW-0798">TonB box</keyword>
<gene>
    <name evidence="14" type="ORF">HNP60_001375</name>
</gene>
<feature type="domain" description="TonB-dependent receptor plug" evidence="13">
    <location>
        <begin position="69"/>
        <end position="169"/>
    </location>
</feature>
<reference evidence="14 15" key="1">
    <citation type="submission" date="2020-08" db="EMBL/GenBank/DDBJ databases">
        <title>Exploring microbial biodiversity for novel pathways involved in the catabolism of aromatic compounds derived from lignin.</title>
        <authorList>
            <person name="Elkins J."/>
        </authorList>
    </citation>
    <scope>NUCLEOTIDE SEQUENCE [LARGE SCALE GENOMIC DNA]</scope>
    <source>
        <strain evidence="14 15">B1D3A</strain>
    </source>
</reference>
<feature type="signal peptide" evidence="11">
    <location>
        <begin position="1"/>
        <end position="24"/>
    </location>
</feature>
<evidence type="ECO:0000256" key="2">
    <source>
        <dbReference type="ARBA" id="ARBA00022448"/>
    </source>
</evidence>
<evidence type="ECO:0000256" key="11">
    <source>
        <dbReference type="SAM" id="SignalP"/>
    </source>
</evidence>
<dbReference type="InterPro" id="IPR012910">
    <property type="entry name" value="Plug_dom"/>
</dbReference>
<comment type="similarity">
    <text evidence="8 9">Belongs to the TonB-dependent receptor family.</text>
</comment>
<feature type="chain" id="PRO_5047484232" evidence="11">
    <location>
        <begin position="25"/>
        <end position="878"/>
    </location>
</feature>
<evidence type="ECO:0000313" key="15">
    <source>
        <dbReference type="Proteomes" id="UP001138540"/>
    </source>
</evidence>
<keyword evidence="11" id="KW-0732">Signal</keyword>
<evidence type="ECO:0000256" key="4">
    <source>
        <dbReference type="ARBA" id="ARBA00022692"/>
    </source>
</evidence>
<keyword evidence="15" id="KW-1185">Reference proteome</keyword>
<dbReference type="SUPFAM" id="SSF56935">
    <property type="entry name" value="Porins"/>
    <property type="match status" value="1"/>
</dbReference>
<evidence type="ECO:0000256" key="3">
    <source>
        <dbReference type="ARBA" id="ARBA00022452"/>
    </source>
</evidence>
<dbReference type="Proteomes" id="UP001138540">
    <property type="component" value="Unassembled WGS sequence"/>
</dbReference>
<organism evidence="14 15">
    <name type="scientific">Sphingobium lignivorans</name>
    <dbReference type="NCBI Taxonomy" id="2735886"/>
    <lineage>
        <taxon>Bacteria</taxon>
        <taxon>Pseudomonadati</taxon>
        <taxon>Pseudomonadota</taxon>
        <taxon>Alphaproteobacteria</taxon>
        <taxon>Sphingomonadales</taxon>
        <taxon>Sphingomonadaceae</taxon>
        <taxon>Sphingobium</taxon>
    </lineage>
</organism>
<dbReference type="RefSeq" id="WP_184151742.1">
    <property type="nucleotide sequence ID" value="NZ_JACHKA010000001.1"/>
</dbReference>
<dbReference type="Pfam" id="PF07715">
    <property type="entry name" value="Plug"/>
    <property type="match status" value="1"/>
</dbReference>
<feature type="region of interest" description="Disordered" evidence="10">
    <location>
        <begin position="28"/>
        <end position="48"/>
    </location>
</feature>
<evidence type="ECO:0000256" key="1">
    <source>
        <dbReference type="ARBA" id="ARBA00004571"/>
    </source>
</evidence>
<name>A0ABR6NEA7_9SPHN</name>
<keyword evidence="3 8" id="KW-1134">Transmembrane beta strand</keyword>
<dbReference type="PANTHER" id="PTHR40980:SF5">
    <property type="entry name" value="TONB-DEPENDENT RECEPTOR"/>
    <property type="match status" value="1"/>
</dbReference>
<dbReference type="Pfam" id="PF00593">
    <property type="entry name" value="TonB_dep_Rec_b-barrel"/>
    <property type="match status" value="1"/>
</dbReference>
<evidence type="ECO:0000256" key="7">
    <source>
        <dbReference type="ARBA" id="ARBA00023237"/>
    </source>
</evidence>
<dbReference type="InterPro" id="IPR037066">
    <property type="entry name" value="Plug_dom_sf"/>
</dbReference>
<keyword evidence="6 8" id="KW-0472">Membrane</keyword>
<dbReference type="InterPro" id="IPR000531">
    <property type="entry name" value="Beta-barrel_TonB"/>
</dbReference>
<evidence type="ECO:0000259" key="12">
    <source>
        <dbReference type="Pfam" id="PF00593"/>
    </source>
</evidence>
<sequence length="878" mass="96312">MLTPLRFAGLLLVTTALTTSAAWAQDTAGTGQSDTAGSPDLAQDDQPDISIPGGGEIIVTGRRSGNIERSAPAVVSVLSAESIARTGEGDIAGALARVTGLSVVGNGYVYVRGLGDRYSLALLNGSPLPSPEPLKRVVPLDLFPTNIVSSSMVQKSYSANFPGEFGGGVINLTTKAVPAESFLSVSGGLAFNSETTGRLGYTYYGSKSDWTGFDNGTRNAPPALAAFFKSGNRIGDVGVNHAEIIGQIANANNAVLQRNHDMPPSGSVSMSAGTSVDVGGATLGVIATAGWSSKWRTRDITQQNAASQDLSELARDVRRVVTDNRVVVNGLLGFGAEFGEQKLRWTNLYVRDTVKQARLGIGKNNENRPDWDFLDQDTAWYERQLIDTQVVGEFRFGDLSVDLRGSYANSQREAPYELSYTYVRTNGANDPLGNLFVNRLDGNQGSASFAFSDLNEDLLSGGIDLSYPILPTVRATIGYAYTKTIRTSERREFIVRSQPDMPIEIGLLRPDYLLGQAPAEYFRYRLLENTESDPAFRARLKTHAGYAQLQAGLADGLDLNAGVRYERGYQSVRPVQVFTVPVNSSPSNALKNDYWLPTATLTYSFGDMQVRANASKTIARPQFRELIFQQYYDPDSNVIYQGNPLLQDSELFNAEVRYEWYFAREQRFSLAGFYKKIDRPIEAYVSRVGGAVDLTGFANAPEASLYGAEMELQKYFPIADTDHRLVTVLNYTYTQSELKVGEDETVEIYGVGSQPARNYFRDGAPLTGQSDHLVNLQLGFEDTSRLSQQTLLINYASKRVTRRGSTGLPDIVEKPDFTLDFVARQGVSLGKLAGELKVEVRNITNTKYQEVQENETNRIYYNLYRPGTSFEASFSVQF</sequence>
<evidence type="ECO:0000256" key="8">
    <source>
        <dbReference type="PROSITE-ProRule" id="PRU01360"/>
    </source>
</evidence>
<dbReference type="InterPro" id="IPR039426">
    <property type="entry name" value="TonB-dep_rcpt-like"/>
</dbReference>
<protein>
    <submittedName>
        <fullName evidence="14">Outer membrane receptor protein involved in Fe transport</fullName>
    </submittedName>
</protein>
<feature type="domain" description="TonB-dependent receptor-like beta-barrel" evidence="12">
    <location>
        <begin position="373"/>
        <end position="842"/>
    </location>
</feature>
<comment type="caution">
    <text evidence="14">The sequence shown here is derived from an EMBL/GenBank/DDBJ whole genome shotgun (WGS) entry which is preliminary data.</text>
</comment>
<evidence type="ECO:0000256" key="9">
    <source>
        <dbReference type="RuleBase" id="RU003357"/>
    </source>
</evidence>
<evidence type="ECO:0000313" key="14">
    <source>
        <dbReference type="EMBL" id="MBB5985401.1"/>
    </source>
</evidence>
<keyword evidence="14" id="KW-0675">Receptor</keyword>
<evidence type="ECO:0000259" key="13">
    <source>
        <dbReference type="Pfam" id="PF07715"/>
    </source>
</evidence>
<dbReference type="PROSITE" id="PS52016">
    <property type="entry name" value="TONB_DEPENDENT_REC_3"/>
    <property type="match status" value="1"/>
</dbReference>
<dbReference type="EMBL" id="JACHKA010000001">
    <property type="protein sequence ID" value="MBB5985401.1"/>
    <property type="molecule type" value="Genomic_DNA"/>
</dbReference>
<keyword evidence="4 8" id="KW-0812">Transmembrane</keyword>
<keyword evidence="7 8" id="KW-0998">Cell outer membrane</keyword>
<dbReference type="InterPro" id="IPR036942">
    <property type="entry name" value="Beta-barrel_TonB_sf"/>
</dbReference>
<evidence type="ECO:0000256" key="6">
    <source>
        <dbReference type="ARBA" id="ARBA00023136"/>
    </source>
</evidence>
<accession>A0ABR6NEA7</accession>
<evidence type="ECO:0000256" key="5">
    <source>
        <dbReference type="ARBA" id="ARBA00023077"/>
    </source>
</evidence>
<evidence type="ECO:0000256" key="10">
    <source>
        <dbReference type="SAM" id="MobiDB-lite"/>
    </source>
</evidence>